<dbReference type="SUPFAM" id="SSF53150">
    <property type="entry name" value="DNA repair protein MutS, domain II"/>
    <property type="match status" value="1"/>
</dbReference>
<dbReference type="PIRSF" id="PIRSF037677">
    <property type="entry name" value="DNA_mis_repair_Msh6"/>
    <property type="match status" value="1"/>
</dbReference>
<accession>H1XXP6</accession>
<dbReference type="EMBL" id="CM001402">
    <property type="protein sequence ID" value="EHO39719.1"/>
    <property type="molecule type" value="Genomic_DNA"/>
</dbReference>
<dbReference type="InterPro" id="IPR016151">
    <property type="entry name" value="DNA_mismatch_repair_MutS_N"/>
</dbReference>
<dbReference type="FunFam" id="1.10.1420.10:FF:000002">
    <property type="entry name" value="DNA mismatch repair protein MutS"/>
    <property type="match status" value="1"/>
</dbReference>
<sequence length="884" mass="100602">MKKGKKKNENKTTPLMEQYLRIKADYKDVLLLYRMGDFYETFYEDAKILSRTLGIALTKRAHGKTADVPLAGFPYHALDNYLPKLLNAGLRVAICEQVEDPKTAKGVVKREVVEIASPGVTLSDKLLDSRSNNYLVAVHLEEDICGIAVADVSTGSFLVAEFPAQNLLEQLIRYQPREILVAASRLDALQTLIANHLNALLTKREDWLFDRNYMYELLLQHFKTHSLKGFGVEDMQAGIIAAGVVIHYLQENYKTRLEHFIHLQRVNLSRYMVLDESTRRNLEISESISGGGVRNTLLHFIDFTITPMGARLFKQWIQQPLLDMEEINHRLDIVSELVGDAPLREQLAAELKQIFDTERLLGKIVTNRANARDVLNLGQSLKQIVPIKAIIDQTTCDTLKAHFQSFQILDSLTEKIDRAIVENPPITLQEGGIIRAGYHAELDELRAISEQGKDWLLAYQQRERERTGISTLKVNYNKVFGYYIEVTNVHKDKIPPEYVRKQTLVNAERFITQELKEWEDKILGAEEKINELEYRLFQEIREEVGRYVEPIQLNSRLIAELDCFLSLAQAAIENNYVRPEIDDSRALEIREGRHPVVEKTLPPGEDFIANDAYLDPDSEQIWIITGPNMAGKSTFLRQVGLIVLMAQIGSYVPAAKARIGIVDRIFTRVGASDNLASGESTFLVEMNETANILNNATPRSLILLDEIGRGTSTFDGLSIAWAVAEYIYREPRLRCKTLFATHYHELTELALLYPRIKNYNVAVEEWKDQVIFLRKIVPGGSDNSYGIYVAQMAGLPAPLIARAKEILTNLEANELSPTTRKPRLAMRRSGRTYDANQLSLFDDREKEEKETGKKVKQELKKVDINNLTPLQALQKLDELKKLIE</sequence>
<dbReference type="HAMAP" id="MF_00096">
    <property type="entry name" value="MutS"/>
    <property type="match status" value="1"/>
</dbReference>
<evidence type="ECO:0000256" key="2">
    <source>
        <dbReference type="ARBA" id="ARBA00021982"/>
    </source>
</evidence>
<dbReference type="eggNOG" id="COG0249">
    <property type="taxonomic scope" value="Bacteria"/>
</dbReference>
<dbReference type="InParanoid" id="H1XXP6"/>
<keyword evidence="11" id="KW-0175">Coiled coil</keyword>
<keyword evidence="3 9" id="KW-0547">Nucleotide-binding</keyword>
<dbReference type="InterPro" id="IPR007860">
    <property type="entry name" value="DNA_mmatch_repair_MutS_con_dom"/>
</dbReference>
<dbReference type="Gene3D" id="3.40.1170.10">
    <property type="entry name" value="DNA repair protein MutS, domain I"/>
    <property type="match status" value="1"/>
</dbReference>
<dbReference type="HOGENOM" id="CLU_002472_3_1_0"/>
<name>H1XXP6_CALAY</name>
<evidence type="ECO:0000256" key="11">
    <source>
        <dbReference type="SAM" id="Coils"/>
    </source>
</evidence>
<dbReference type="PROSITE" id="PS00486">
    <property type="entry name" value="DNA_MISMATCH_REPAIR_2"/>
    <property type="match status" value="1"/>
</dbReference>
<evidence type="ECO:0000256" key="5">
    <source>
        <dbReference type="ARBA" id="ARBA00022840"/>
    </source>
</evidence>
<gene>
    <name evidence="9 13" type="primary">mutS</name>
    <name evidence="13" type="ORF">Cabys_2847</name>
    <name evidence="14" type="ORF">Calab_0065</name>
</gene>
<feature type="domain" description="DNA mismatch repair proteins mutS family" evidence="12">
    <location>
        <begin position="700"/>
        <end position="716"/>
    </location>
</feature>
<evidence type="ECO:0000256" key="8">
    <source>
        <dbReference type="ARBA" id="ARBA00024647"/>
    </source>
</evidence>
<dbReference type="GO" id="GO:0030983">
    <property type="term" value="F:mismatched DNA binding"/>
    <property type="evidence" value="ECO:0007669"/>
    <property type="project" value="InterPro"/>
</dbReference>
<evidence type="ECO:0000256" key="9">
    <source>
        <dbReference type="HAMAP-Rule" id="MF_00096"/>
    </source>
</evidence>
<evidence type="ECO:0000256" key="3">
    <source>
        <dbReference type="ARBA" id="ARBA00022741"/>
    </source>
</evidence>
<dbReference type="InterPro" id="IPR005748">
    <property type="entry name" value="DNA_mismatch_repair_MutS"/>
</dbReference>
<dbReference type="SMART" id="SM00533">
    <property type="entry name" value="MUTSd"/>
    <property type="match status" value="1"/>
</dbReference>
<dbReference type="InterPro" id="IPR007695">
    <property type="entry name" value="DNA_mismatch_repair_MutS-lik_N"/>
</dbReference>
<dbReference type="Pfam" id="PF00488">
    <property type="entry name" value="MutS_V"/>
    <property type="match status" value="1"/>
</dbReference>
<dbReference type="InterPro" id="IPR000432">
    <property type="entry name" value="DNA_mismatch_repair_MutS_C"/>
</dbReference>
<dbReference type="GO" id="GO:0140664">
    <property type="term" value="F:ATP-dependent DNA damage sensor activity"/>
    <property type="evidence" value="ECO:0007669"/>
    <property type="project" value="InterPro"/>
</dbReference>
<evidence type="ECO:0000256" key="4">
    <source>
        <dbReference type="ARBA" id="ARBA00022763"/>
    </source>
</evidence>
<comment type="similarity">
    <text evidence="1 9 10">Belongs to the DNA mismatch repair MutS family.</text>
</comment>
<feature type="coiled-coil region" evidence="11">
    <location>
        <begin position="508"/>
        <end position="535"/>
    </location>
</feature>
<protein>
    <recommendedName>
        <fullName evidence="2 9">DNA mismatch repair protein MutS</fullName>
    </recommendedName>
</protein>
<dbReference type="RefSeq" id="WP_006926590.1">
    <property type="nucleotide sequence ID" value="NZ_CM001402.1"/>
</dbReference>
<dbReference type="Pfam" id="PF05190">
    <property type="entry name" value="MutS_IV"/>
    <property type="match status" value="1"/>
</dbReference>
<dbReference type="InterPro" id="IPR027417">
    <property type="entry name" value="P-loop_NTPase"/>
</dbReference>
<dbReference type="SMART" id="SM00534">
    <property type="entry name" value="MUTSac"/>
    <property type="match status" value="1"/>
</dbReference>
<dbReference type="PANTHER" id="PTHR11361:SF34">
    <property type="entry name" value="DNA MISMATCH REPAIR PROTEIN MSH1, MITOCHONDRIAL"/>
    <property type="match status" value="1"/>
</dbReference>
<keyword evidence="5 9" id="KW-0067">ATP-binding</keyword>
<evidence type="ECO:0000256" key="7">
    <source>
        <dbReference type="ARBA" id="ARBA00023204"/>
    </source>
</evidence>
<dbReference type="InterPro" id="IPR017261">
    <property type="entry name" value="DNA_mismatch_repair_MutS/MSH"/>
</dbReference>
<comment type="function">
    <text evidence="8 9">This protein is involved in the repair of mismatches in DNA. It is possible that it carries out the mismatch recognition step. This protein has a weak ATPase activity.</text>
</comment>
<dbReference type="SUPFAM" id="SSF52540">
    <property type="entry name" value="P-loop containing nucleoside triphosphate hydrolases"/>
    <property type="match status" value="1"/>
</dbReference>
<evidence type="ECO:0000313" key="16">
    <source>
        <dbReference type="Proteomes" id="UP000183868"/>
    </source>
</evidence>
<keyword evidence="4 9" id="KW-0227">DNA damage</keyword>
<dbReference type="GO" id="GO:0006298">
    <property type="term" value="P:mismatch repair"/>
    <property type="evidence" value="ECO:0007669"/>
    <property type="project" value="UniProtKB-UniRule"/>
</dbReference>
<dbReference type="STRING" id="880073.Cabys_2847"/>
<dbReference type="Gene3D" id="1.10.1420.10">
    <property type="match status" value="2"/>
</dbReference>
<evidence type="ECO:0000313" key="15">
    <source>
        <dbReference type="Proteomes" id="UP000004671"/>
    </source>
</evidence>
<dbReference type="NCBIfam" id="TIGR01070">
    <property type="entry name" value="mutS1"/>
    <property type="match status" value="1"/>
</dbReference>
<dbReference type="Pfam" id="PF05192">
    <property type="entry name" value="MutS_III"/>
    <property type="match status" value="1"/>
</dbReference>
<dbReference type="CDD" id="cd03284">
    <property type="entry name" value="ABC_MutS1"/>
    <property type="match status" value="1"/>
</dbReference>
<dbReference type="EMBL" id="CP018099">
    <property type="protein sequence ID" value="APF19595.1"/>
    <property type="molecule type" value="Genomic_DNA"/>
</dbReference>
<proteinExistence type="inferred from homology"/>
<dbReference type="GO" id="GO:0003684">
    <property type="term" value="F:damaged DNA binding"/>
    <property type="evidence" value="ECO:0007669"/>
    <property type="project" value="UniProtKB-UniRule"/>
</dbReference>
<dbReference type="InterPro" id="IPR007696">
    <property type="entry name" value="DNA_mismatch_repair_MutS_core"/>
</dbReference>
<feature type="binding site" evidence="9">
    <location>
        <begin position="626"/>
        <end position="633"/>
    </location>
    <ligand>
        <name>ATP</name>
        <dbReference type="ChEBI" id="CHEBI:30616"/>
    </ligand>
</feature>
<dbReference type="Pfam" id="PF01624">
    <property type="entry name" value="MutS_I"/>
    <property type="match status" value="1"/>
</dbReference>
<evidence type="ECO:0000256" key="10">
    <source>
        <dbReference type="RuleBase" id="RU003756"/>
    </source>
</evidence>
<evidence type="ECO:0000256" key="1">
    <source>
        <dbReference type="ARBA" id="ARBA00006271"/>
    </source>
</evidence>
<evidence type="ECO:0000313" key="13">
    <source>
        <dbReference type="EMBL" id="APF19595.1"/>
    </source>
</evidence>
<keyword evidence="15" id="KW-1185">Reference proteome</keyword>
<dbReference type="SUPFAM" id="SSF48334">
    <property type="entry name" value="DNA repair protein MutS, domain III"/>
    <property type="match status" value="1"/>
</dbReference>
<dbReference type="InterPro" id="IPR007861">
    <property type="entry name" value="DNA_mismatch_repair_MutS_clamp"/>
</dbReference>
<dbReference type="PANTHER" id="PTHR11361">
    <property type="entry name" value="DNA MISMATCH REPAIR PROTEIN MUTS FAMILY MEMBER"/>
    <property type="match status" value="1"/>
</dbReference>
<dbReference type="GO" id="GO:0005829">
    <property type="term" value="C:cytosol"/>
    <property type="evidence" value="ECO:0007669"/>
    <property type="project" value="TreeGrafter"/>
</dbReference>
<keyword evidence="7 9" id="KW-0234">DNA repair</keyword>
<dbReference type="FunFam" id="3.40.1170.10:FF:000001">
    <property type="entry name" value="DNA mismatch repair protein MutS"/>
    <property type="match status" value="1"/>
</dbReference>
<dbReference type="NCBIfam" id="NF003810">
    <property type="entry name" value="PRK05399.1"/>
    <property type="match status" value="1"/>
</dbReference>
<evidence type="ECO:0000259" key="12">
    <source>
        <dbReference type="PROSITE" id="PS00486"/>
    </source>
</evidence>
<dbReference type="FunFam" id="3.40.50.300:FF:001579">
    <property type="entry name" value="DNA mismatch repair protein MutS"/>
    <property type="match status" value="1"/>
</dbReference>
<dbReference type="SUPFAM" id="SSF55271">
    <property type="entry name" value="DNA repair protein MutS, domain I"/>
    <property type="match status" value="1"/>
</dbReference>
<dbReference type="InterPro" id="IPR036678">
    <property type="entry name" value="MutS_con_dom_sf"/>
</dbReference>
<reference evidence="14 15" key="1">
    <citation type="submission" date="2011-09" db="EMBL/GenBank/DDBJ databases">
        <title>The permanent draft genome of Caldithrix abyssi DSM 13497.</title>
        <authorList>
            <consortium name="US DOE Joint Genome Institute (JGI-PGF)"/>
            <person name="Lucas S."/>
            <person name="Han J."/>
            <person name="Lapidus A."/>
            <person name="Bruce D."/>
            <person name="Goodwin L."/>
            <person name="Pitluck S."/>
            <person name="Peters L."/>
            <person name="Kyrpides N."/>
            <person name="Mavromatis K."/>
            <person name="Ivanova N."/>
            <person name="Mikhailova N."/>
            <person name="Chertkov O."/>
            <person name="Detter J.C."/>
            <person name="Tapia R."/>
            <person name="Han C."/>
            <person name="Land M."/>
            <person name="Hauser L."/>
            <person name="Markowitz V."/>
            <person name="Cheng J.-F."/>
            <person name="Hugenholtz P."/>
            <person name="Woyke T."/>
            <person name="Wu D."/>
            <person name="Spring S."/>
            <person name="Brambilla E."/>
            <person name="Klenk H.-P."/>
            <person name="Eisen J.A."/>
        </authorList>
    </citation>
    <scope>NUCLEOTIDE SEQUENCE [LARGE SCALE GENOMIC DNA]</scope>
    <source>
        <strain evidence="14 15">DSM 13497</strain>
    </source>
</reference>
<evidence type="ECO:0000256" key="6">
    <source>
        <dbReference type="ARBA" id="ARBA00023125"/>
    </source>
</evidence>
<dbReference type="AlphaFoldDB" id="H1XXP6"/>
<reference evidence="13 16" key="2">
    <citation type="submission" date="2016-11" db="EMBL/GenBank/DDBJ databases">
        <title>Genomic analysis of Caldithrix abyssi and proposal of a novel bacterial phylum Caldithrichaeota.</title>
        <authorList>
            <person name="Kublanov I."/>
            <person name="Sigalova O."/>
            <person name="Gavrilov S."/>
            <person name="Lebedinsky A."/>
            <person name="Ivanova N."/>
            <person name="Daum C."/>
            <person name="Reddy T."/>
            <person name="Klenk H.P."/>
            <person name="Goker M."/>
            <person name="Reva O."/>
            <person name="Miroshnichenko M."/>
            <person name="Kyprides N."/>
            <person name="Woyke T."/>
            <person name="Gelfand M."/>
        </authorList>
    </citation>
    <scope>NUCLEOTIDE SEQUENCE [LARGE SCALE GENOMIC DNA]</scope>
    <source>
        <strain evidence="13 16">LF13</strain>
    </source>
</reference>
<dbReference type="Pfam" id="PF05188">
    <property type="entry name" value="MutS_II"/>
    <property type="match status" value="1"/>
</dbReference>
<dbReference type="InterPro" id="IPR045076">
    <property type="entry name" value="MutS"/>
</dbReference>
<dbReference type="InterPro" id="IPR036187">
    <property type="entry name" value="DNA_mismatch_repair_MutS_sf"/>
</dbReference>
<dbReference type="Proteomes" id="UP000183868">
    <property type="component" value="Chromosome"/>
</dbReference>
<dbReference type="PaxDb" id="880073-Calab_0065"/>
<dbReference type="FunCoup" id="H1XXP6">
    <property type="interactions" value="448"/>
</dbReference>
<organism evidence="14 15">
    <name type="scientific">Caldithrix abyssi DSM 13497</name>
    <dbReference type="NCBI Taxonomy" id="880073"/>
    <lineage>
        <taxon>Bacteria</taxon>
        <taxon>Pseudomonadati</taxon>
        <taxon>Calditrichota</taxon>
        <taxon>Calditrichia</taxon>
        <taxon>Calditrichales</taxon>
        <taxon>Calditrichaceae</taxon>
        <taxon>Caldithrix</taxon>
    </lineage>
</organism>
<dbReference type="Proteomes" id="UP000004671">
    <property type="component" value="Chromosome"/>
</dbReference>
<evidence type="ECO:0000313" key="14">
    <source>
        <dbReference type="EMBL" id="EHO39719.1"/>
    </source>
</evidence>
<dbReference type="Gene3D" id="3.40.50.300">
    <property type="entry name" value="P-loop containing nucleotide triphosphate hydrolases"/>
    <property type="match status" value="1"/>
</dbReference>
<keyword evidence="6 9" id="KW-0238">DNA-binding</keyword>
<dbReference type="GO" id="GO:0005524">
    <property type="term" value="F:ATP binding"/>
    <property type="evidence" value="ECO:0007669"/>
    <property type="project" value="UniProtKB-UniRule"/>
</dbReference>
<dbReference type="Gene3D" id="3.30.420.110">
    <property type="entry name" value="MutS, connector domain"/>
    <property type="match status" value="1"/>
</dbReference>
<dbReference type="KEGG" id="caby:Cabys_2847"/>